<dbReference type="GO" id="GO:0016020">
    <property type="term" value="C:membrane"/>
    <property type="evidence" value="ECO:0007669"/>
    <property type="project" value="TreeGrafter"/>
</dbReference>
<sequence>MKEIRPVYLMAFRIIAFSLLLGTLIAEVVVYGGGINYYYTQWTLTLVTVYFGFGSLFSIYGCFQSQIKCSARHLAEDAEKGSYVPLTCGGNYNGSKLLRDSNQQGQGKSSILQVDVICGNAFQVMFQMTAGAVMLTDCVYWSLIFPFLTILDYDVNIVSPYRLTVLAHSLNMICLLGETALNCLWILHAFVSIGWPYPFLELSSPYAPLWYLLVAVLHVPCYGMFAVAVKIKYFLLSRWFPESYQSLR</sequence>
<dbReference type="AlphaFoldDB" id="A0AA88WQ33"/>
<feature type="transmembrane region" description="Helical" evidence="1">
    <location>
        <begin position="7"/>
        <end position="30"/>
    </location>
</feature>
<feature type="transmembrane region" description="Helical" evidence="1">
    <location>
        <begin position="42"/>
        <end position="63"/>
    </location>
</feature>
<gene>
    <name evidence="2" type="ORF">RJ639_036320</name>
</gene>
<keyword evidence="1" id="KW-0472">Membrane</keyword>
<keyword evidence="1" id="KW-0812">Transmembrane</keyword>
<reference evidence="2" key="1">
    <citation type="submission" date="2022-12" db="EMBL/GenBank/DDBJ databases">
        <title>Draft genome assemblies for two species of Escallonia (Escalloniales).</title>
        <authorList>
            <person name="Chanderbali A."/>
            <person name="Dervinis C."/>
            <person name="Anghel I."/>
            <person name="Soltis D."/>
            <person name="Soltis P."/>
            <person name="Zapata F."/>
        </authorList>
    </citation>
    <scope>NUCLEOTIDE SEQUENCE</scope>
    <source>
        <strain evidence="2">UCBG64.0493</strain>
        <tissue evidence="2">Leaf</tissue>
    </source>
</reference>
<organism evidence="2 3">
    <name type="scientific">Escallonia herrerae</name>
    <dbReference type="NCBI Taxonomy" id="1293975"/>
    <lineage>
        <taxon>Eukaryota</taxon>
        <taxon>Viridiplantae</taxon>
        <taxon>Streptophyta</taxon>
        <taxon>Embryophyta</taxon>
        <taxon>Tracheophyta</taxon>
        <taxon>Spermatophyta</taxon>
        <taxon>Magnoliopsida</taxon>
        <taxon>eudicotyledons</taxon>
        <taxon>Gunneridae</taxon>
        <taxon>Pentapetalae</taxon>
        <taxon>asterids</taxon>
        <taxon>campanulids</taxon>
        <taxon>Escalloniales</taxon>
        <taxon>Escalloniaceae</taxon>
        <taxon>Escallonia</taxon>
    </lineage>
</organism>
<evidence type="ECO:0000256" key="1">
    <source>
        <dbReference type="SAM" id="Phobius"/>
    </source>
</evidence>
<name>A0AA88WQ33_9ASTE</name>
<keyword evidence="3" id="KW-1185">Reference proteome</keyword>
<comment type="caution">
    <text evidence="2">The sequence shown here is derived from an EMBL/GenBank/DDBJ whole genome shotgun (WGS) entry which is preliminary data.</text>
</comment>
<feature type="transmembrane region" description="Helical" evidence="1">
    <location>
        <begin position="172"/>
        <end position="197"/>
    </location>
</feature>
<evidence type="ECO:0000313" key="3">
    <source>
        <dbReference type="Proteomes" id="UP001188597"/>
    </source>
</evidence>
<dbReference type="EMBL" id="JAVXUP010000282">
    <property type="protein sequence ID" value="KAK3032106.1"/>
    <property type="molecule type" value="Genomic_DNA"/>
</dbReference>
<keyword evidence="1" id="KW-1133">Transmembrane helix</keyword>
<feature type="transmembrane region" description="Helical" evidence="1">
    <location>
        <begin position="209"/>
        <end position="229"/>
    </location>
</feature>
<protein>
    <submittedName>
        <fullName evidence="2">Uncharacterized protein</fullName>
    </submittedName>
</protein>
<dbReference type="Proteomes" id="UP001188597">
    <property type="component" value="Unassembled WGS sequence"/>
</dbReference>
<dbReference type="PANTHER" id="PTHR12242">
    <property type="entry name" value="OS02G0130600 PROTEIN-RELATED"/>
    <property type="match status" value="1"/>
</dbReference>
<evidence type="ECO:0000313" key="2">
    <source>
        <dbReference type="EMBL" id="KAK3032106.1"/>
    </source>
</evidence>
<dbReference type="PANTHER" id="PTHR12242:SF29">
    <property type="entry name" value="TRANSMEMBRANE PROTEIN"/>
    <property type="match status" value="1"/>
</dbReference>
<accession>A0AA88WQ33</accession>
<proteinExistence type="predicted"/>